<dbReference type="EMBL" id="KK114600">
    <property type="protein sequence ID" value="KFM62839.1"/>
    <property type="molecule type" value="Genomic_DNA"/>
</dbReference>
<dbReference type="AlphaFoldDB" id="A0A087TCK0"/>
<keyword evidence="2" id="KW-0732">Signal</keyword>
<evidence type="ECO:0000313" key="3">
    <source>
        <dbReference type="EMBL" id="KFM62839.1"/>
    </source>
</evidence>
<protein>
    <recommendedName>
        <fullName evidence="5">27 kDa hemolymph protein</fullName>
    </recommendedName>
</protein>
<keyword evidence="1" id="KW-0812">Transmembrane</keyword>
<feature type="non-terminal residue" evidence="3">
    <location>
        <position position="207"/>
    </location>
</feature>
<sequence length="207" mass="23366">MEFFWYTLFLILTTLGNLTSASECNKENIKACMIALQPYLDAATQVEDKDKVAQEFCQTFQKGQNCLKDISESCKKSETDIAAITRSLSDYLERMCELGSEIQNTYPKLTSCFKEHESEFKKCASVEFTGKTDESLQKICKEMKTVLCLAGKSKKTCGDDGQRFGSAVEKVMHEDYSSICGGASKFVVNSWIFILVLFVSYWISRKA</sequence>
<keyword evidence="1" id="KW-1133">Transmembrane helix</keyword>
<proteinExistence type="predicted"/>
<keyword evidence="4" id="KW-1185">Reference proteome</keyword>
<evidence type="ECO:0008006" key="5">
    <source>
        <dbReference type="Google" id="ProtNLM"/>
    </source>
</evidence>
<keyword evidence="1" id="KW-0472">Membrane</keyword>
<evidence type="ECO:0000256" key="1">
    <source>
        <dbReference type="SAM" id="Phobius"/>
    </source>
</evidence>
<gene>
    <name evidence="3" type="ORF">X975_23903</name>
</gene>
<evidence type="ECO:0000313" key="4">
    <source>
        <dbReference type="Proteomes" id="UP000054359"/>
    </source>
</evidence>
<dbReference type="Proteomes" id="UP000054359">
    <property type="component" value="Unassembled WGS sequence"/>
</dbReference>
<dbReference type="OrthoDB" id="6426845at2759"/>
<feature type="signal peptide" evidence="2">
    <location>
        <begin position="1"/>
        <end position="21"/>
    </location>
</feature>
<feature type="chain" id="PRO_5001829521" description="27 kDa hemolymph protein" evidence="2">
    <location>
        <begin position="22"/>
        <end position="207"/>
    </location>
</feature>
<feature type="transmembrane region" description="Helical" evidence="1">
    <location>
        <begin position="186"/>
        <end position="204"/>
    </location>
</feature>
<evidence type="ECO:0000256" key="2">
    <source>
        <dbReference type="SAM" id="SignalP"/>
    </source>
</evidence>
<dbReference type="OMA" id="YLERMCE"/>
<reference evidence="3 4" key="1">
    <citation type="submission" date="2013-11" db="EMBL/GenBank/DDBJ databases">
        <title>Genome sequencing of Stegodyphus mimosarum.</title>
        <authorList>
            <person name="Bechsgaard J."/>
        </authorList>
    </citation>
    <scope>NUCLEOTIDE SEQUENCE [LARGE SCALE GENOMIC DNA]</scope>
</reference>
<organism evidence="3 4">
    <name type="scientific">Stegodyphus mimosarum</name>
    <name type="common">African social velvet spider</name>
    <dbReference type="NCBI Taxonomy" id="407821"/>
    <lineage>
        <taxon>Eukaryota</taxon>
        <taxon>Metazoa</taxon>
        <taxon>Ecdysozoa</taxon>
        <taxon>Arthropoda</taxon>
        <taxon>Chelicerata</taxon>
        <taxon>Arachnida</taxon>
        <taxon>Araneae</taxon>
        <taxon>Araneomorphae</taxon>
        <taxon>Entelegynae</taxon>
        <taxon>Eresoidea</taxon>
        <taxon>Eresidae</taxon>
        <taxon>Stegodyphus</taxon>
    </lineage>
</organism>
<accession>A0A087TCK0</accession>
<name>A0A087TCK0_STEMI</name>